<dbReference type="GO" id="GO:0016853">
    <property type="term" value="F:isomerase activity"/>
    <property type="evidence" value="ECO:0007669"/>
    <property type="project" value="UniProtKB-KW"/>
</dbReference>
<keyword evidence="1" id="KW-0413">Isomerase</keyword>
<keyword evidence="2" id="KW-1185">Reference proteome</keyword>
<proteinExistence type="predicted"/>
<protein>
    <submittedName>
        <fullName evidence="1">N-(5'-phosphoribosyl)anthranilate isomerase</fullName>
    </submittedName>
</protein>
<dbReference type="AlphaFoldDB" id="A0A8F6TVC3"/>
<organism evidence="1 2">
    <name type="scientific">Gymnodinialimonas ceratoperidinii</name>
    <dbReference type="NCBI Taxonomy" id="2856823"/>
    <lineage>
        <taxon>Bacteria</taxon>
        <taxon>Pseudomonadati</taxon>
        <taxon>Pseudomonadota</taxon>
        <taxon>Alphaproteobacteria</taxon>
        <taxon>Rhodobacterales</taxon>
        <taxon>Paracoccaceae</taxon>
        <taxon>Gymnodinialimonas</taxon>
    </lineage>
</organism>
<gene>
    <name evidence="1" type="ORF">KYE46_11520</name>
</gene>
<name>A0A8F6TVC3_9RHOB</name>
<evidence type="ECO:0000313" key="1">
    <source>
        <dbReference type="EMBL" id="QXT38564.1"/>
    </source>
</evidence>
<dbReference type="KEGG" id="gce:KYE46_11520"/>
<sequence length="82" mass="9389">MEDLFSCAPPVAPSLEAERWIEHLFSARAAINGQVVRRKARDVERIVGWPRFRQELRRRGYSAVRNSAQVVVFCNAQPVIPI</sequence>
<dbReference type="Proteomes" id="UP000825009">
    <property type="component" value="Chromosome"/>
</dbReference>
<evidence type="ECO:0000313" key="2">
    <source>
        <dbReference type="Proteomes" id="UP000825009"/>
    </source>
</evidence>
<dbReference type="EMBL" id="CP079194">
    <property type="protein sequence ID" value="QXT38564.1"/>
    <property type="molecule type" value="Genomic_DNA"/>
</dbReference>
<reference evidence="1 2" key="1">
    <citation type="submission" date="2021-07" db="EMBL/GenBank/DDBJ databases">
        <title>A novel Jannaschia species isolated from marine dinoflagellate Ceratoperidinium margalefii.</title>
        <authorList>
            <person name="Jiang Y."/>
            <person name="Li Z."/>
        </authorList>
    </citation>
    <scope>NUCLEOTIDE SEQUENCE [LARGE SCALE GENOMIC DNA]</scope>
    <source>
        <strain evidence="1 2">J12C1-MA-4</strain>
    </source>
</reference>
<accession>A0A8F6TVC3</accession>
<dbReference type="RefSeq" id="WP_219000760.1">
    <property type="nucleotide sequence ID" value="NZ_CP079194.1"/>
</dbReference>